<gene>
    <name evidence="2" type="ORF">DespoDRAFT_03372</name>
</gene>
<dbReference type="AlphaFoldDB" id="I5B6M8"/>
<dbReference type="OrthoDB" id="9772594at2"/>
<sequence length="518" mass="56707">MKKQIELTVHPDGLYNRTLHKKLAAKKLRADVNDITALIPLKRSIDARKSAVFRIRYEAYINEPYLSTKDEISYKPVKPGRDVLIAGFGPAGMFAALKLIEAGIKPVVLERGKNVRDRRFDISAIQRNHSVNPDSNYCFGEGGAGAYSDGKLFTRSTKRGDVKRILNILVQHGADPDILIDAHPHIGSNKLPKIVSAIRETVLSNGGEIHFNSRITDLIVQDNRLEGVVVNDCLEMPGQELILATGHSAVDVYYMLKKHNIRLEAKQFAMGVRIEHPQKLINEIQYHSKNYSSNLPAAGYSLTCQTSERAAFSFCMCPGGIIVPTATSPGEQVVNGMSVSKRNSPFANAGFVVSVGEKEWINYRCENEFAGLKLRMALEKLAFELGGHSQIAPAQKAADFVNEKTSTTLNPSSYIPGIISAPLHERLPRFMVKGLGEALTIFNRKMPGFCSNDAQLIGVETRTSSPIRIPRDKTTFMHPDIHGLFPCAEGAGHAGGIVSAAIDGENCAAAAAKFAQFI</sequence>
<dbReference type="eggNOG" id="COG2509">
    <property type="taxonomic scope" value="Bacteria"/>
</dbReference>
<keyword evidence="3" id="KW-1185">Reference proteome</keyword>
<accession>I5B6M8</accession>
<proteinExistence type="predicted"/>
<dbReference type="InterPro" id="IPR028348">
    <property type="entry name" value="FAD-binding_protein"/>
</dbReference>
<evidence type="ECO:0000313" key="3">
    <source>
        <dbReference type="Proteomes" id="UP000005778"/>
    </source>
</evidence>
<reference evidence="2 3" key="2">
    <citation type="submission" date="2012-02" db="EMBL/GenBank/DDBJ databases">
        <title>Improved High-Quality Draft sequence of Desulfobacter postgatei 2ac9.</title>
        <authorList>
            <consortium name="US DOE Joint Genome Institute"/>
            <person name="Lucas S."/>
            <person name="Han J."/>
            <person name="Lapidus A."/>
            <person name="Cheng J.-F."/>
            <person name="Goodwin L."/>
            <person name="Pitluck S."/>
            <person name="Peters L."/>
            <person name="Ovchinnikova G."/>
            <person name="Held B."/>
            <person name="Detter J.C."/>
            <person name="Han C."/>
            <person name="Tapia R."/>
            <person name="Land M."/>
            <person name="Hauser L."/>
            <person name="Kyrpides N."/>
            <person name="Ivanova N."/>
            <person name="Pagani I."/>
            <person name="Orellana R."/>
            <person name="Lovley D."/>
            <person name="Woyke T."/>
        </authorList>
    </citation>
    <scope>NUCLEOTIDE SEQUENCE [LARGE SCALE GENOMIC DNA]</scope>
    <source>
        <strain evidence="2 3">2ac9</strain>
    </source>
</reference>
<organism evidence="2 3">
    <name type="scientific">Desulfobacter postgatei 2ac9</name>
    <dbReference type="NCBI Taxonomy" id="879212"/>
    <lineage>
        <taxon>Bacteria</taxon>
        <taxon>Pseudomonadati</taxon>
        <taxon>Thermodesulfobacteriota</taxon>
        <taxon>Desulfobacteria</taxon>
        <taxon>Desulfobacterales</taxon>
        <taxon>Desulfobacteraceae</taxon>
        <taxon>Desulfobacter</taxon>
    </lineage>
</organism>
<dbReference type="STRING" id="879212.DespoDRAFT_03372"/>
<dbReference type="InterPro" id="IPR036188">
    <property type="entry name" value="FAD/NAD-bd_sf"/>
</dbReference>
<dbReference type="PANTHER" id="PTHR42842:SF3">
    <property type="entry name" value="FAD_NAD(P)-BINDING OXIDOREDUCTASE FAMILY PROTEIN"/>
    <property type="match status" value="1"/>
</dbReference>
<evidence type="ECO:0000313" key="2">
    <source>
        <dbReference type="EMBL" id="EIM65141.1"/>
    </source>
</evidence>
<dbReference type="PRINTS" id="PR00411">
    <property type="entry name" value="PNDRDTASEI"/>
</dbReference>
<dbReference type="RefSeq" id="WP_004075016.1">
    <property type="nucleotide sequence ID" value="NZ_CM001488.1"/>
</dbReference>
<dbReference type="HOGENOM" id="CLU_028644_3_0_7"/>
<dbReference type="PIRSF" id="PIRSF038984">
    <property type="entry name" value="FAD_binding_protein"/>
    <property type="match status" value="1"/>
</dbReference>
<dbReference type="EMBL" id="CM001488">
    <property type="protein sequence ID" value="EIM65141.1"/>
    <property type="molecule type" value="Genomic_DNA"/>
</dbReference>
<dbReference type="PANTHER" id="PTHR42842">
    <property type="entry name" value="FAD/NAD(P)-BINDING OXIDOREDUCTASE"/>
    <property type="match status" value="1"/>
</dbReference>
<feature type="domain" description="FAD-dependent protein C-terminal" evidence="1">
    <location>
        <begin position="267"/>
        <end position="463"/>
    </location>
</feature>
<dbReference type="Gene3D" id="3.50.50.60">
    <property type="entry name" value="FAD/NAD(P)-binding domain"/>
    <property type="match status" value="2"/>
</dbReference>
<evidence type="ECO:0000259" key="1">
    <source>
        <dbReference type="Pfam" id="PF21688"/>
    </source>
</evidence>
<name>I5B6M8_9BACT</name>
<dbReference type="InterPro" id="IPR049516">
    <property type="entry name" value="FAD-depend_C"/>
</dbReference>
<protein>
    <submittedName>
        <fullName evidence="2">FAD-dependent dehydrogenase</fullName>
    </submittedName>
</protein>
<reference evidence="2 3" key="1">
    <citation type="submission" date="2011-09" db="EMBL/GenBank/DDBJ databases">
        <authorList>
            <consortium name="US DOE Joint Genome Institute (JGI-PGF)"/>
            <person name="Lucas S."/>
            <person name="Han J."/>
            <person name="Lapidus A."/>
            <person name="Cheng J.-F."/>
            <person name="Goodwin L."/>
            <person name="Pitluck S."/>
            <person name="Peters L."/>
            <person name="Land M.L."/>
            <person name="Hauser L."/>
            <person name="Orellana R."/>
            <person name="Lovley D."/>
            <person name="Woyke T.J."/>
        </authorList>
    </citation>
    <scope>NUCLEOTIDE SEQUENCE [LARGE SCALE GENOMIC DNA]</scope>
    <source>
        <strain evidence="2 3">2ac9</strain>
    </source>
</reference>
<dbReference type="Pfam" id="PF21688">
    <property type="entry name" value="FAD-depend_C"/>
    <property type="match status" value="1"/>
</dbReference>
<dbReference type="SUPFAM" id="SSF51905">
    <property type="entry name" value="FAD/NAD(P)-binding domain"/>
    <property type="match status" value="1"/>
</dbReference>
<dbReference type="Proteomes" id="UP000005778">
    <property type="component" value="Chromosome"/>
</dbReference>